<organism evidence="16 23">
    <name type="scientific">Metallosphaera sedula</name>
    <dbReference type="NCBI Taxonomy" id="43687"/>
    <lineage>
        <taxon>Archaea</taxon>
        <taxon>Thermoproteota</taxon>
        <taxon>Thermoprotei</taxon>
        <taxon>Sulfolobales</taxon>
        <taxon>Sulfolobaceae</taxon>
        <taxon>Metallosphaera</taxon>
    </lineage>
</organism>
<dbReference type="SUPFAM" id="SSF75217">
    <property type="entry name" value="alpha/beta knot"/>
    <property type="match status" value="1"/>
</dbReference>
<evidence type="ECO:0000256" key="10">
    <source>
        <dbReference type="ARBA" id="ARBA00022691"/>
    </source>
</evidence>
<dbReference type="InterPro" id="IPR029026">
    <property type="entry name" value="tRNA_m1G_MTases_N"/>
</dbReference>
<evidence type="ECO:0000256" key="14">
    <source>
        <dbReference type="HAMAP-Rule" id="MF_00077"/>
    </source>
</evidence>
<name>A0A0K1SS50_9CREN</name>
<dbReference type="EMBL" id="CP012176">
    <property type="protein sequence ID" value="AKV84153.1"/>
    <property type="molecule type" value="Genomic_DNA"/>
</dbReference>
<comment type="subcellular location">
    <subcellularLocation>
        <location evidence="2 14">Cytoplasm</location>
    </subcellularLocation>
</comment>
<sequence>MKEIYVLRLGHRPQRDKRVTTHVALVARAFGAKGIYIHGNDQKLAKKIEDVINVWGGKYFRIEMISNPKKLVNDWKATGGKVVHLTMYGINLPHVQEKLKELDKILVIVGAEKVEGWYYHMADFNVAISNQPHSEVASLALFLDRVYKGEELNIMFGDSKISVIPMERGKKVVRNDGQH</sequence>
<evidence type="ECO:0000313" key="24">
    <source>
        <dbReference type="Proteomes" id="UP000068832"/>
    </source>
</evidence>
<dbReference type="GO" id="GO:0002128">
    <property type="term" value="P:tRNA nucleoside ribose methylation"/>
    <property type="evidence" value="ECO:0007669"/>
    <property type="project" value="UniProtKB-UniRule"/>
</dbReference>
<gene>
    <name evidence="15" type="ORF">MsedA_2334</name>
    <name evidence="16" type="ORF">MsedB_2337</name>
    <name evidence="17" type="ORF">MsedC_2334</name>
    <name evidence="18" type="ORF">MsedD_2335</name>
    <name evidence="19" type="ORF">MsedE_2338</name>
</gene>
<evidence type="ECO:0000256" key="8">
    <source>
        <dbReference type="ARBA" id="ARBA00022603"/>
    </source>
</evidence>
<dbReference type="EMBL" id="CP012173">
    <property type="protein sequence ID" value="AKV77421.1"/>
    <property type="molecule type" value="Genomic_DNA"/>
</dbReference>
<dbReference type="EMBL" id="CP012172">
    <property type="protein sequence ID" value="AKV75185.1"/>
    <property type="molecule type" value="Genomic_DNA"/>
</dbReference>
<comment type="function">
    <text evidence="1 14">Specifically catalyzes the AdoMet-dependent 2'-O-ribose methylation of cytidine at position 56 in tRNAs.</text>
</comment>
<dbReference type="Proteomes" id="UP000061362">
    <property type="component" value="Chromosome"/>
</dbReference>
<keyword evidence="7 14" id="KW-0963">Cytoplasm</keyword>
<feature type="binding site" evidence="14">
    <location>
        <position position="85"/>
    </location>
    <ligand>
        <name>S-adenosyl-L-methionine</name>
        <dbReference type="ChEBI" id="CHEBI:59789"/>
    </ligand>
</feature>
<dbReference type="Proteomes" id="UP000068832">
    <property type="component" value="Chromosome"/>
</dbReference>
<feature type="binding site" evidence="14">
    <location>
        <begin position="128"/>
        <end position="135"/>
    </location>
    <ligand>
        <name>S-adenosyl-L-methionine</name>
        <dbReference type="ChEBI" id="CHEBI:59789"/>
    </ligand>
</feature>
<accession>A0A0K1SS50</accession>
<dbReference type="Gene3D" id="3.40.1280.10">
    <property type="match status" value="1"/>
</dbReference>
<protein>
    <recommendedName>
        <fullName evidence="6 14">tRNA (cytidine(56)-2'-O)-methyltransferase</fullName>
        <ecNumber evidence="5 14">2.1.1.206</ecNumber>
    </recommendedName>
    <alternativeName>
        <fullName evidence="12 14">tRNA ribose 2'-O-methyltransferase aTrm56</fullName>
    </alternativeName>
</protein>
<dbReference type="PANTHER" id="PTHR42197">
    <property type="entry name" value="TRNA (CYTIDINE(56)-2'-O)-METHYLTRANSFERASE"/>
    <property type="match status" value="1"/>
</dbReference>
<evidence type="ECO:0000313" key="22">
    <source>
        <dbReference type="Proteomes" id="UP000062398"/>
    </source>
</evidence>
<evidence type="ECO:0000256" key="9">
    <source>
        <dbReference type="ARBA" id="ARBA00022679"/>
    </source>
</evidence>
<dbReference type="EC" id="2.1.1.206" evidence="5 14"/>
<dbReference type="RefSeq" id="WP_048060207.1">
    <property type="nucleotide sequence ID" value="NZ_AP019770.1"/>
</dbReference>
<dbReference type="GO" id="GO:0005737">
    <property type="term" value="C:cytoplasm"/>
    <property type="evidence" value="ECO:0007669"/>
    <property type="project" value="UniProtKB-SubCell"/>
</dbReference>
<dbReference type="GeneID" id="97612618"/>
<keyword evidence="10 14" id="KW-0949">S-adenosyl-L-methionine</keyword>
<dbReference type="Proteomes" id="UP000062475">
    <property type="component" value="Chromosome"/>
</dbReference>
<evidence type="ECO:0000313" key="18">
    <source>
        <dbReference type="EMBL" id="AKV81918.1"/>
    </source>
</evidence>
<evidence type="ECO:0000313" key="15">
    <source>
        <dbReference type="EMBL" id="AKV75185.1"/>
    </source>
</evidence>
<comment type="subunit">
    <text evidence="4 14">Homodimer.</text>
</comment>
<dbReference type="InterPro" id="IPR029028">
    <property type="entry name" value="Alpha/beta_knot_MTases"/>
</dbReference>
<dbReference type="HAMAP" id="MF_00077">
    <property type="entry name" value="tRNA_methyltr_aTrm56"/>
    <property type="match status" value="1"/>
</dbReference>
<keyword evidence="11 14" id="KW-0819">tRNA processing</keyword>
<evidence type="ECO:0000313" key="23">
    <source>
        <dbReference type="Proteomes" id="UP000062475"/>
    </source>
</evidence>
<evidence type="ECO:0000313" key="21">
    <source>
        <dbReference type="Proteomes" id="UP000061362"/>
    </source>
</evidence>
<dbReference type="GO" id="GO:0106059">
    <property type="term" value="F:tRNA (cytidine(56)-2'-O)-methyltransferase activity"/>
    <property type="evidence" value="ECO:0007669"/>
    <property type="project" value="UniProtKB-EC"/>
</dbReference>
<dbReference type="Pfam" id="PF01994">
    <property type="entry name" value="Trm56"/>
    <property type="match status" value="1"/>
</dbReference>
<evidence type="ECO:0000256" key="7">
    <source>
        <dbReference type="ARBA" id="ARBA00022490"/>
    </source>
</evidence>
<evidence type="ECO:0000256" key="1">
    <source>
        <dbReference type="ARBA" id="ARBA00003959"/>
    </source>
</evidence>
<dbReference type="InterPro" id="IPR002845">
    <property type="entry name" value="tRNA_mtfrase_aTrm56"/>
</dbReference>
<comment type="similarity">
    <text evidence="3 14">Belongs to the aTrm56 family.</text>
</comment>
<dbReference type="Proteomes" id="UP000062398">
    <property type="component" value="Chromosome"/>
</dbReference>
<evidence type="ECO:0000256" key="2">
    <source>
        <dbReference type="ARBA" id="ARBA00004496"/>
    </source>
</evidence>
<dbReference type="AlphaFoldDB" id="A0A0K1SS50"/>
<evidence type="ECO:0000256" key="6">
    <source>
        <dbReference type="ARBA" id="ARBA00013709"/>
    </source>
</evidence>
<evidence type="ECO:0000256" key="12">
    <source>
        <dbReference type="ARBA" id="ARBA00029826"/>
    </source>
</evidence>
<keyword evidence="8 14" id="KW-0489">Methyltransferase</keyword>
<dbReference type="PIRSF" id="PIRSF016123">
    <property type="entry name" value="UCP016123"/>
    <property type="match status" value="1"/>
</dbReference>
<reference evidence="19 20" key="2">
    <citation type="submission" date="2015-07" db="EMBL/GenBank/DDBJ databases">
        <title>Physiological, transcriptional responses and genome re-sequencing of acid resistant extremely thermoacidophilic Metallosphaera sedula SARC-M1.</title>
        <authorList>
            <person name="Ai C."/>
            <person name="McCarthy S."/>
            <person name="Eckrich V."/>
            <person name="Rudrappa D."/>
            <person name="Qiu G."/>
            <person name="Blum P."/>
        </authorList>
    </citation>
    <scope>NUCLEOTIDE SEQUENCE [LARGE SCALE GENOMIC DNA]</scope>
    <source>
        <strain evidence="19 20">SARC-M1</strain>
    </source>
</reference>
<evidence type="ECO:0000313" key="17">
    <source>
        <dbReference type="EMBL" id="AKV79673.1"/>
    </source>
</evidence>
<evidence type="ECO:0000256" key="11">
    <source>
        <dbReference type="ARBA" id="ARBA00022694"/>
    </source>
</evidence>
<proteinExistence type="inferred from homology"/>
<evidence type="ECO:0000256" key="13">
    <source>
        <dbReference type="ARBA" id="ARBA00047792"/>
    </source>
</evidence>
<dbReference type="EMBL" id="CP012174">
    <property type="protein sequence ID" value="AKV79673.1"/>
    <property type="molecule type" value="Genomic_DNA"/>
</dbReference>
<dbReference type="EMBL" id="CP012175">
    <property type="protein sequence ID" value="AKV81918.1"/>
    <property type="molecule type" value="Genomic_DNA"/>
</dbReference>
<dbReference type="Proteomes" id="UP000056255">
    <property type="component" value="Chromosome"/>
</dbReference>
<evidence type="ECO:0000256" key="3">
    <source>
        <dbReference type="ARBA" id="ARBA00010324"/>
    </source>
</evidence>
<dbReference type="OrthoDB" id="14397at2157"/>
<dbReference type="PATRIC" id="fig|43687.5.peg.2437"/>
<dbReference type="CDD" id="cd18083">
    <property type="entry name" value="aTrm56-like"/>
    <property type="match status" value="1"/>
</dbReference>
<dbReference type="PANTHER" id="PTHR42197:SF1">
    <property type="entry name" value="TRNA (CYTIDINE(56)-2'-O)-METHYLTRANSFERASE"/>
    <property type="match status" value="1"/>
</dbReference>
<evidence type="ECO:0000256" key="4">
    <source>
        <dbReference type="ARBA" id="ARBA00011738"/>
    </source>
</evidence>
<evidence type="ECO:0000313" key="19">
    <source>
        <dbReference type="EMBL" id="AKV84153.1"/>
    </source>
</evidence>
<keyword evidence="9 14" id="KW-0808">Transferase</keyword>
<evidence type="ECO:0000313" key="16">
    <source>
        <dbReference type="EMBL" id="AKV77421.1"/>
    </source>
</evidence>
<evidence type="ECO:0000313" key="20">
    <source>
        <dbReference type="Proteomes" id="UP000056255"/>
    </source>
</evidence>
<comment type="catalytic activity">
    <reaction evidence="13 14">
        <text>cytidine(56) in tRNA + S-adenosyl-L-methionine = 2'-O-methylcytidine(56) in tRNA + S-adenosyl-L-homocysteine + H(+)</text>
        <dbReference type="Rhea" id="RHEA:42968"/>
        <dbReference type="Rhea" id="RHEA-COMP:10308"/>
        <dbReference type="Rhea" id="RHEA-COMP:10309"/>
        <dbReference type="ChEBI" id="CHEBI:15378"/>
        <dbReference type="ChEBI" id="CHEBI:57856"/>
        <dbReference type="ChEBI" id="CHEBI:59789"/>
        <dbReference type="ChEBI" id="CHEBI:74495"/>
        <dbReference type="ChEBI" id="CHEBI:82748"/>
        <dbReference type="EC" id="2.1.1.206"/>
    </reaction>
</comment>
<reference evidence="21 22" key="1">
    <citation type="journal article" date="2015" name="Genome Announc.">
        <title>Complete Genome Sequences of Evolved Arsenate-Resistant Metallosphaera sedula Strains.</title>
        <authorList>
            <person name="Ai C."/>
            <person name="McCarthy S."/>
            <person name="Schackwitz W."/>
            <person name="Martin J."/>
            <person name="Lipzen A."/>
            <person name="Blum P."/>
        </authorList>
    </citation>
    <scope>NUCLEOTIDE SEQUENCE [LARGE SCALE GENOMIC DNA]</scope>
    <source>
        <strain evidence="17 22">ARS120-1</strain>
        <strain evidence="18 21">ARS120-2</strain>
        <strain evidence="15 24">ARS50-1</strain>
        <strain evidence="16 23">ARS50-2</strain>
    </source>
</reference>
<evidence type="ECO:0000256" key="5">
    <source>
        <dbReference type="ARBA" id="ARBA00012624"/>
    </source>
</evidence>
<feature type="binding site" evidence="14">
    <location>
        <begin position="110"/>
        <end position="114"/>
    </location>
    <ligand>
        <name>S-adenosyl-L-methionine</name>
        <dbReference type="ChEBI" id="CHEBI:59789"/>
    </ligand>
</feature>